<dbReference type="Pfam" id="PF01551">
    <property type="entry name" value="Peptidase_M23"/>
    <property type="match status" value="1"/>
</dbReference>
<keyword evidence="5" id="KW-1185">Reference proteome</keyword>
<reference evidence="4" key="1">
    <citation type="journal article" date="2018" name="Environ. Microbiol.">
        <title>Sporulation capability and amylosome conservation among diverse human colonic and rumen isolates of the keystone starch-degrader Ruminococcus bromii.</title>
        <authorList>
            <person name="Mukhopadhya I."/>
            <person name="Morais S."/>
            <person name="Laverde-Gomez J."/>
            <person name="Sheridan P.O."/>
            <person name="Walker A.W."/>
            <person name="Kelly W."/>
            <person name="Klieve A.V."/>
            <person name="Ouwerkerk D."/>
            <person name="Duncan S.H."/>
            <person name="Louis P."/>
            <person name="Koropatkin N."/>
            <person name="Cockburn D."/>
            <person name="Kibler R."/>
            <person name="Cooper P.J."/>
            <person name="Sandoval C."/>
            <person name="Crost E."/>
            <person name="Juge N."/>
            <person name="Bayer E.A."/>
            <person name="Flint H.J."/>
        </authorList>
    </citation>
    <scope>NUCLEOTIDE SEQUENCE [LARGE SCALE GENOMIC DNA]</scope>
    <source>
        <strain evidence="4">ATCC 27255</strain>
    </source>
</reference>
<dbReference type="Pfam" id="PF07501">
    <property type="entry name" value="G5"/>
    <property type="match status" value="1"/>
</dbReference>
<dbReference type="PANTHER" id="PTHR21666">
    <property type="entry name" value="PEPTIDASE-RELATED"/>
    <property type="match status" value="1"/>
</dbReference>
<dbReference type="AlphaFoldDB" id="A0A2N0V0S0"/>
<dbReference type="CDD" id="cd12797">
    <property type="entry name" value="M23_peptidase"/>
    <property type="match status" value="1"/>
</dbReference>
<dbReference type="InterPro" id="IPR016047">
    <property type="entry name" value="M23ase_b-sheet_dom"/>
</dbReference>
<evidence type="ECO:0000259" key="3">
    <source>
        <dbReference type="PROSITE" id="PS51109"/>
    </source>
</evidence>
<evidence type="ECO:0000256" key="2">
    <source>
        <dbReference type="SAM" id="MobiDB-lite"/>
    </source>
</evidence>
<dbReference type="Gene3D" id="2.20.230.10">
    <property type="entry name" value="Resuscitation-promoting factor rpfb"/>
    <property type="match status" value="1"/>
</dbReference>
<dbReference type="InterPro" id="IPR050570">
    <property type="entry name" value="Cell_wall_metabolism_enzyme"/>
</dbReference>
<name>A0A2N0V0S0_9FIRM</name>
<sequence>METKFIGLEGFNEIESLPTKKRKACKRELTTAQKTVRFVKRATTFCAKSVVRVSKNSAAKLAQTIKNRKGSFKSATVKSVNVPKKTKTAKTQALAIDRAFRESRIGTTKSAREIVSGLSFKSEKQYAHLAPSTVRSQKLIKKKAVLAVVACFSAITLSCVTVASALDVPETNTNGTGTEAAAVVAAATSDEAVPDYAEISGEYADLNTISPSCASLYIDGKFIGATEEIDELKADLDQVLVDYRKDYDDETTTEFANSVEVVTGNPSGTDLVSAEDVMALADGKFSISLSTDIVYTRDVAYDTKVKYDEDKSSSYKKVTTEGVKGEEEVTVRTTFVDGVQTDAVQTDAKTIKEAVDEVVVKGKAEDTSSSTGSSSTSSDSSSSSSSNSSSSYTTGSSGMFAWPLPYTHTLTSTFGTRWGRLHGGLDISAGGVYGQPIYASASGTVTFSGGDNSGYGNYVIIDHGSGYTTLYGHCSSLVAVTGQYVNQGDLIGYVGSTGNSTGPHLHFEIRLNGEKMDPLGYTS</sequence>
<dbReference type="RefSeq" id="WP_101028270.1">
    <property type="nucleotide sequence ID" value="NZ_CABMMZ010000013.1"/>
</dbReference>
<dbReference type="SUPFAM" id="SSF51261">
    <property type="entry name" value="Duplicated hybrid motif"/>
    <property type="match status" value="1"/>
</dbReference>
<evidence type="ECO:0000313" key="4">
    <source>
        <dbReference type="EMBL" id="PKD32795.1"/>
    </source>
</evidence>
<proteinExistence type="predicted"/>
<evidence type="ECO:0000256" key="1">
    <source>
        <dbReference type="ARBA" id="ARBA00022729"/>
    </source>
</evidence>
<dbReference type="SMART" id="SM01208">
    <property type="entry name" value="G5"/>
    <property type="match status" value="1"/>
</dbReference>
<organism evidence="4 5">
    <name type="scientific">Ruminococcus bromii</name>
    <dbReference type="NCBI Taxonomy" id="40518"/>
    <lineage>
        <taxon>Bacteria</taxon>
        <taxon>Bacillati</taxon>
        <taxon>Bacillota</taxon>
        <taxon>Clostridia</taxon>
        <taxon>Eubacteriales</taxon>
        <taxon>Oscillospiraceae</taxon>
        <taxon>Ruminococcus</taxon>
    </lineage>
</organism>
<feature type="compositionally biased region" description="Low complexity" evidence="2">
    <location>
        <begin position="367"/>
        <end position="390"/>
    </location>
</feature>
<gene>
    <name evidence="4" type="primary">nlpD</name>
    <name evidence="4" type="ORF">RBATCC27255_00109</name>
</gene>
<dbReference type="GO" id="GO:0004222">
    <property type="term" value="F:metalloendopeptidase activity"/>
    <property type="evidence" value="ECO:0007669"/>
    <property type="project" value="TreeGrafter"/>
</dbReference>
<dbReference type="InterPro" id="IPR011098">
    <property type="entry name" value="G5_dom"/>
</dbReference>
<accession>A0A2N0V0S0</accession>
<protein>
    <submittedName>
        <fullName evidence="4">Murein hydrolase activator NlpD</fullName>
    </submittedName>
</protein>
<keyword evidence="4" id="KW-0378">Hydrolase</keyword>
<feature type="region of interest" description="Disordered" evidence="2">
    <location>
        <begin position="362"/>
        <end position="390"/>
    </location>
</feature>
<dbReference type="Gene3D" id="2.70.70.10">
    <property type="entry name" value="Glucose Permease (Domain IIA)"/>
    <property type="match status" value="1"/>
</dbReference>
<evidence type="ECO:0000313" key="5">
    <source>
        <dbReference type="Proteomes" id="UP000233425"/>
    </source>
</evidence>
<dbReference type="PANTHER" id="PTHR21666:SF289">
    <property type="entry name" value="L-ALA--D-GLU ENDOPEPTIDASE"/>
    <property type="match status" value="1"/>
</dbReference>
<dbReference type="PROSITE" id="PS51109">
    <property type="entry name" value="G5"/>
    <property type="match status" value="1"/>
</dbReference>
<keyword evidence="1" id="KW-0732">Signal</keyword>
<comment type="caution">
    <text evidence="4">The sequence shown here is derived from an EMBL/GenBank/DDBJ whole genome shotgun (WGS) entry which is preliminary data.</text>
</comment>
<dbReference type="InterPro" id="IPR011055">
    <property type="entry name" value="Dup_hybrid_motif"/>
</dbReference>
<dbReference type="EMBL" id="NNSR01000013">
    <property type="protein sequence ID" value="PKD32795.1"/>
    <property type="molecule type" value="Genomic_DNA"/>
</dbReference>
<feature type="domain" description="G5" evidence="3">
    <location>
        <begin position="285"/>
        <end position="365"/>
    </location>
</feature>
<dbReference type="Proteomes" id="UP000233425">
    <property type="component" value="Unassembled WGS sequence"/>
</dbReference>